<reference evidence="2" key="1">
    <citation type="submission" date="2013-08" db="EMBL/GenBank/DDBJ databases">
        <authorList>
            <person name="Mendez C."/>
            <person name="Richter M."/>
            <person name="Ferrer M."/>
            <person name="Sanchez J."/>
        </authorList>
    </citation>
    <scope>NUCLEOTIDE SEQUENCE</scope>
</reference>
<dbReference type="PRINTS" id="PR00332">
    <property type="entry name" value="HISTRIAD"/>
</dbReference>
<evidence type="ECO:0000313" key="2">
    <source>
        <dbReference type="EMBL" id="EQD70811.1"/>
    </source>
</evidence>
<dbReference type="EMBL" id="AUZX01004443">
    <property type="protein sequence ID" value="EQD70811.1"/>
    <property type="molecule type" value="Genomic_DNA"/>
</dbReference>
<dbReference type="Gene3D" id="3.30.428.10">
    <property type="entry name" value="HIT-like"/>
    <property type="match status" value="1"/>
</dbReference>
<dbReference type="PROSITE" id="PS51084">
    <property type="entry name" value="HIT_2"/>
    <property type="match status" value="1"/>
</dbReference>
<dbReference type="InterPro" id="IPR011146">
    <property type="entry name" value="HIT-like"/>
</dbReference>
<dbReference type="InterPro" id="IPR036265">
    <property type="entry name" value="HIT-like_sf"/>
</dbReference>
<protein>
    <submittedName>
        <fullName evidence="2">HIT family protein</fullName>
    </submittedName>
</protein>
<dbReference type="InterPro" id="IPR001310">
    <property type="entry name" value="Histidine_triad_HIT"/>
</dbReference>
<feature type="domain" description="HIT" evidence="1">
    <location>
        <begin position="5"/>
        <end position="38"/>
    </location>
</feature>
<sequence length="38" mass="4332">MSETIFSKIIRGEIPCHKVYEDEQVLAFLDINPLSTGH</sequence>
<comment type="caution">
    <text evidence="2">The sequence shown here is derived from an EMBL/GenBank/DDBJ whole genome shotgun (WGS) entry which is preliminary data.</text>
</comment>
<name>T1BD39_9ZZZZ</name>
<organism evidence="2">
    <name type="scientific">mine drainage metagenome</name>
    <dbReference type="NCBI Taxonomy" id="410659"/>
    <lineage>
        <taxon>unclassified sequences</taxon>
        <taxon>metagenomes</taxon>
        <taxon>ecological metagenomes</taxon>
    </lineage>
</organism>
<evidence type="ECO:0000259" key="1">
    <source>
        <dbReference type="PROSITE" id="PS51084"/>
    </source>
</evidence>
<accession>T1BD39</accession>
<feature type="non-terminal residue" evidence="2">
    <location>
        <position position="38"/>
    </location>
</feature>
<dbReference type="PANTHER" id="PTHR23089">
    <property type="entry name" value="HISTIDINE TRIAD HIT PROTEIN"/>
    <property type="match status" value="1"/>
</dbReference>
<gene>
    <name evidence="2" type="ORF">B1A_06111</name>
</gene>
<dbReference type="AlphaFoldDB" id="T1BD39"/>
<reference evidence="2" key="2">
    <citation type="journal article" date="2014" name="ISME J.">
        <title>Microbial stratification in low pH oxic and suboxic macroscopic growths along an acid mine drainage.</title>
        <authorList>
            <person name="Mendez-Garcia C."/>
            <person name="Mesa V."/>
            <person name="Sprenger R.R."/>
            <person name="Richter M."/>
            <person name="Diez M.S."/>
            <person name="Solano J."/>
            <person name="Bargiela R."/>
            <person name="Golyshina O.V."/>
            <person name="Manteca A."/>
            <person name="Ramos J.L."/>
            <person name="Gallego J.R."/>
            <person name="Llorente I."/>
            <person name="Martins Dos Santos V.A."/>
            <person name="Jensen O.N."/>
            <person name="Pelaez A.I."/>
            <person name="Sanchez J."/>
            <person name="Ferrer M."/>
        </authorList>
    </citation>
    <scope>NUCLEOTIDE SEQUENCE</scope>
</reference>
<dbReference type="GO" id="GO:0003824">
    <property type="term" value="F:catalytic activity"/>
    <property type="evidence" value="ECO:0007669"/>
    <property type="project" value="InterPro"/>
</dbReference>
<dbReference type="SUPFAM" id="SSF54197">
    <property type="entry name" value="HIT-like"/>
    <property type="match status" value="1"/>
</dbReference>
<proteinExistence type="predicted"/>
<dbReference type="Pfam" id="PF01230">
    <property type="entry name" value="HIT"/>
    <property type="match status" value="1"/>
</dbReference>